<reference evidence="2" key="1">
    <citation type="submission" date="2020-02" db="EMBL/GenBank/DDBJ databases">
        <authorList>
            <person name="Meier V. D."/>
        </authorList>
    </citation>
    <scope>NUCLEOTIDE SEQUENCE</scope>
    <source>
        <strain evidence="2">AVDCRST_MAG24</strain>
    </source>
</reference>
<protein>
    <submittedName>
        <fullName evidence="2">Uncharacterized protein</fullName>
    </submittedName>
</protein>
<evidence type="ECO:0000313" key="2">
    <source>
        <dbReference type="EMBL" id="CAA9316099.1"/>
    </source>
</evidence>
<accession>A0A6J4KWY3</accession>
<feature type="region of interest" description="Disordered" evidence="1">
    <location>
        <begin position="1"/>
        <end position="37"/>
    </location>
</feature>
<dbReference type="AlphaFoldDB" id="A0A6J4KWY3"/>
<dbReference type="EMBL" id="CADCUF010000014">
    <property type="protein sequence ID" value="CAA9316099.1"/>
    <property type="molecule type" value="Genomic_DNA"/>
</dbReference>
<name>A0A6J4KWY3_9ACTN</name>
<sequence length="37" mass="4221">PGLQLRRRLRLHPARRDRCGGPHLRAAARGPQRLGRV</sequence>
<feature type="non-terminal residue" evidence="2">
    <location>
        <position position="1"/>
    </location>
</feature>
<evidence type="ECO:0000256" key="1">
    <source>
        <dbReference type="SAM" id="MobiDB-lite"/>
    </source>
</evidence>
<proteinExistence type="predicted"/>
<feature type="non-terminal residue" evidence="2">
    <location>
        <position position="37"/>
    </location>
</feature>
<organism evidence="2">
    <name type="scientific">uncultured Nocardioidaceae bacterium</name>
    <dbReference type="NCBI Taxonomy" id="253824"/>
    <lineage>
        <taxon>Bacteria</taxon>
        <taxon>Bacillati</taxon>
        <taxon>Actinomycetota</taxon>
        <taxon>Actinomycetes</taxon>
        <taxon>Propionibacteriales</taxon>
        <taxon>Nocardioidaceae</taxon>
        <taxon>environmental samples</taxon>
    </lineage>
</organism>
<gene>
    <name evidence="2" type="ORF">AVDCRST_MAG24-89</name>
</gene>
<feature type="compositionally biased region" description="Basic residues" evidence="1">
    <location>
        <begin position="1"/>
        <end position="13"/>
    </location>
</feature>